<dbReference type="GO" id="GO:0140359">
    <property type="term" value="F:ABC-type transporter activity"/>
    <property type="evidence" value="ECO:0007669"/>
    <property type="project" value="InterPro"/>
</dbReference>
<keyword evidence="5 11" id="KW-0067">ATP-binding</keyword>
<dbReference type="Gene3D" id="3.40.50.300">
    <property type="entry name" value="P-loop containing nucleotide triphosphate hydrolases"/>
    <property type="match status" value="1"/>
</dbReference>
<keyword evidence="4" id="KW-0547">Nucleotide-binding</keyword>
<dbReference type="SUPFAM" id="SSF90123">
    <property type="entry name" value="ABC transporter transmembrane region"/>
    <property type="match status" value="1"/>
</dbReference>
<dbReference type="InterPro" id="IPR003593">
    <property type="entry name" value="AAA+_ATPase"/>
</dbReference>
<dbReference type="GeneID" id="93365905"/>
<dbReference type="GO" id="GO:0034040">
    <property type="term" value="F:ATPase-coupled lipid transmembrane transporter activity"/>
    <property type="evidence" value="ECO:0007669"/>
    <property type="project" value="TreeGrafter"/>
</dbReference>
<dbReference type="InterPro" id="IPR017871">
    <property type="entry name" value="ABC_transporter-like_CS"/>
</dbReference>
<sequence length="623" mass="69528">MVSYRSVIRRYVAPYKGYLGGSISANVLATLLNLLTFSLIMPILRILFGMEEGEHTYQPLSEISFEGFSTISAWGNALMNNFSYYVEQLIYQYGASTTLLILCLYLVGMTLAKVGVNYLGLWLLVPVRTGVVRDLRNLLNDKITAFPMSFMSDEHKGDILARISGDVTDVESTIVDSLEMIIKNPILLLIYILALFLLSWQLTLFVIVVLPPAGYIMGLIGKKLKRQSLESQNRWGALMSQVEETLGGLRIVKAFGAEEKIRTRFRTSNEEYRRLVSSVYRRQQLAHPVSEFLGTATIAIILWYGGSLILGGSSIISAPVFIYYLIVFYNIINPAKDFSKAVYSVQKGLASMERIERILEVDNPIKDPKEPKELRFEREIRFENVSFGYDARTRVLSNLNLTIKKGQTVALVGSSGSGKSTLVDLIPRFWDVTEGCISIDGTDLREVAVRDLRALIGNVNQEPILFNDTIYNNIAFAPLSVTQEEVEHAATIANAHGFISRLPEGYQTNIGDRGNKLSGGERQRLSIARAILKNPPILILDEATSALDNESERLVQDAIEHLLRDRTTIVIAHRLSTIVDADVICVLDHGTIVEQGSHADLLALNGAYAKLYRLQVAREELIP</sequence>
<evidence type="ECO:0000259" key="10">
    <source>
        <dbReference type="PROSITE" id="PS50929"/>
    </source>
</evidence>
<dbReference type="Pfam" id="PF00005">
    <property type="entry name" value="ABC_tran"/>
    <property type="match status" value="1"/>
</dbReference>
<evidence type="ECO:0000256" key="1">
    <source>
        <dbReference type="ARBA" id="ARBA00004651"/>
    </source>
</evidence>
<dbReference type="eggNOG" id="COG1132">
    <property type="taxonomic scope" value="Bacteria"/>
</dbReference>
<keyword evidence="2" id="KW-0813">Transport</keyword>
<dbReference type="InterPro" id="IPR036640">
    <property type="entry name" value="ABC1_TM_sf"/>
</dbReference>
<keyword evidence="7 8" id="KW-0472">Membrane</keyword>
<evidence type="ECO:0000256" key="7">
    <source>
        <dbReference type="ARBA" id="ARBA00023136"/>
    </source>
</evidence>
<feature type="domain" description="ABC transporter" evidence="9">
    <location>
        <begin position="380"/>
        <end position="614"/>
    </location>
</feature>
<organism evidence="11 12">
    <name type="scientific">Porphyromonas endodontalis (strain ATCC 35406 / DSM 24491 / JCM 8526 / CCUG 16442 / BCRC 14492 / NCTC 13058 / HG 370)</name>
    <name type="common">Bacteroides endodontalis</name>
    <dbReference type="NCBI Taxonomy" id="553175"/>
    <lineage>
        <taxon>Bacteria</taxon>
        <taxon>Pseudomonadati</taxon>
        <taxon>Bacteroidota</taxon>
        <taxon>Bacteroidia</taxon>
        <taxon>Bacteroidales</taxon>
        <taxon>Porphyromonadaceae</taxon>
        <taxon>Porphyromonas</taxon>
    </lineage>
</organism>
<dbReference type="SUPFAM" id="SSF52540">
    <property type="entry name" value="P-loop containing nucleoside triphosphate hydrolases"/>
    <property type="match status" value="1"/>
</dbReference>
<evidence type="ECO:0000256" key="5">
    <source>
        <dbReference type="ARBA" id="ARBA00022840"/>
    </source>
</evidence>
<dbReference type="CDD" id="cd03251">
    <property type="entry name" value="ABCC_MsbA"/>
    <property type="match status" value="1"/>
</dbReference>
<dbReference type="FunFam" id="3.40.50.300:FF:000287">
    <property type="entry name" value="Multidrug ABC transporter ATP-binding protein"/>
    <property type="match status" value="1"/>
</dbReference>
<accession>C3JA94</accession>
<dbReference type="Pfam" id="PF00664">
    <property type="entry name" value="ABC_membrane"/>
    <property type="match status" value="1"/>
</dbReference>
<evidence type="ECO:0000256" key="6">
    <source>
        <dbReference type="ARBA" id="ARBA00022989"/>
    </source>
</evidence>
<dbReference type="InterPro" id="IPR027417">
    <property type="entry name" value="P-loop_NTPase"/>
</dbReference>
<comment type="subcellular location">
    <subcellularLocation>
        <location evidence="1">Cell membrane</location>
        <topology evidence="1">Multi-pass membrane protein</topology>
    </subcellularLocation>
</comment>
<dbReference type="PANTHER" id="PTHR24221">
    <property type="entry name" value="ATP-BINDING CASSETTE SUB-FAMILY B"/>
    <property type="match status" value="1"/>
</dbReference>
<evidence type="ECO:0000313" key="12">
    <source>
        <dbReference type="Proteomes" id="UP000004295"/>
    </source>
</evidence>
<dbReference type="PROSITE" id="PS50893">
    <property type="entry name" value="ABC_TRANSPORTER_2"/>
    <property type="match status" value="1"/>
</dbReference>
<evidence type="ECO:0000313" key="11">
    <source>
        <dbReference type="EMBL" id="EEN82906.1"/>
    </source>
</evidence>
<keyword evidence="6 8" id="KW-1133">Transmembrane helix</keyword>
<evidence type="ECO:0000256" key="4">
    <source>
        <dbReference type="ARBA" id="ARBA00022741"/>
    </source>
</evidence>
<dbReference type="PROSITE" id="PS50929">
    <property type="entry name" value="ABC_TM1F"/>
    <property type="match status" value="1"/>
</dbReference>
<feature type="transmembrane region" description="Helical" evidence="8">
    <location>
        <begin position="186"/>
        <end position="216"/>
    </location>
</feature>
<feature type="transmembrane region" description="Helical" evidence="8">
    <location>
        <begin position="285"/>
        <end position="304"/>
    </location>
</feature>
<dbReference type="PANTHER" id="PTHR24221:SF654">
    <property type="entry name" value="ATP-BINDING CASSETTE SUB-FAMILY B MEMBER 6"/>
    <property type="match status" value="1"/>
</dbReference>
<dbReference type="STRING" id="553175.POREN0001_1582"/>
<gene>
    <name evidence="11" type="primary">msbA</name>
    <name evidence="11" type="ORF">POREN0001_1582</name>
</gene>
<proteinExistence type="predicted"/>
<dbReference type="Gene3D" id="1.20.1560.10">
    <property type="entry name" value="ABC transporter type 1, transmembrane domain"/>
    <property type="match status" value="1"/>
</dbReference>
<keyword evidence="12" id="KW-1185">Reference proteome</keyword>
<dbReference type="InterPro" id="IPR039421">
    <property type="entry name" value="Type_1_exporter"/>
</dbReference>
<dbReference type="EMBL" id="ACNN01000018">
    <property type="protein sequence ID" value="EEN82906.1"/>
    <property type="molecule type" value="Genomic_DNA"/>
</dbReference>
<protein>
    <submittedName>
        <fullName evidence="11">ABC transporter, ATP-binding protein</fullName>
    </submittedName>
</protein>
<name>C3JA94_POREA</name>
<dbReference type="GO" id="GO:0005524">
    <property type="term" value="F:ATP binding"/>
    <property type="evidence" value="ECO:0007669"/>
    <property type="project" value="UniProtKB-KW"/>
</dbReference>
<dbReference type="Proteomes" id="UP000004295">
    <property type="component" value="Unassembled WGS sequence"/>
</dbReference>
<reference evidence="11 12" key="1">
    <citation type="submission" date="2009-04" db="EMBL/GenBank/DDBJ databases">
        <authorList>
            <person name="Sebastian Y."/>
            <person name="Madupu R."/>
            <person name="Durkin A.S."/>
            <person name="Torralba M."/>
            <person name="Methe B."/>
            <person name="Sutton G.G."/>
            <person name="Strausberg R.L."/>
            <person name="Nelson K.E."/>
        </authorList>
    </citation>
    <scope>NUCLEOTIDE SEQUENCE [LARGE SCALE GENOMIC DNA]</scope>
    <source>
        <strain evidence="12">ATCC 35406 / BCRC 14492 / JCM 8526 / NCTC 13058 / HG 370</strain>
    </source>
</reference>
<dbReference type="RefSeq" id="WP_004333425.1">
    <property type="nucleotide sequence ID" value="NZ_ACNN01000018.1"/>
</dbReference>
<dbReference type="PROSITE" id="PS00211">
    <property type="entry name" value="ABC_TRANSPORTER_1"/>
    <property type="match status" value="1"/>
</dbReference>
<dbReference type="GO" id="GO:0005886">
    <property type="term" value="C:plasma membrane"/>
    <property type="evidence" value="ECO:0007669"/>
    <property type="project" value="UniProtKB-SubCell"/>
</dbReference>
<feature type="transmembrane region" description="Helical" evidence="8">
    <location>
        <begin position="310"/>
        <end position="332"/>
    </location>
</feature>
<evidence type="ECO:0000256" key="2">
    <source>
        <dbReference type="ARBA" id="ARBA00022448"/>
    </source>
</evidence>
<keyword evidence="3 8" id="KW-0812">Transmembrane</keyword>
<feature type="transmembrane region" description="Helical" evidence="8">
    <location>
        <begin position="25"/>
        <end position="48"/>
    </location>
</feature>
<dbReference type="CDD" id="cd18552">
    <property type="entry name" value="ABC_6TM_MsbA_like"/>
    <property type="match status" value="1"/>
</dbReference>
<feature type="domain" description="ABC transmembrane type-1" evidence="10">
    <location>
        <begin position="68"/>
        <end position="347"/>
    </location>
</feature>
<dbReference type="AlphaFoldDB" id="C3JA94"/>
<evidence type="ECO:0000256" key="3">
    <source>
        <dbReference type="ARBA" id="ARBA00022692"/>
    </source>
</evidence>
<dbReference type="SMART" id="SM00382">
    <property type="entry name" value="AAA"/>
    <property type="match status" value="1"/>
</dbReference>
<dbReference type="InterPro" id="IPR003439">
    <property type="entry name" value="ABC_transporter-like_ATP-bd"/>
</dbReference>
<dbReference type="GO" id="GO:0016887">
    <property type="term" value="F:ATP hydrolysis activity"/>
    <property type="evidence" value="ECO:0007669"/>
    <property type="project" value="InterPro"/>
</dbReference>
<evidence type="ECO:0000259" key="9">
    <source>
        <dbReference type="PROSITE" id="PS50893"/>
    </source>
</evidence>
<comment type="caution">
    <text evidence="11">The sequence shown here is derived from an EMBL/GenBank/DDBJ whole genome shotgun (WGS) entry which is preliminary data.</text>
</comment>
<evidence type="ECO:0000256" key="8">
    <source>
        <dbReference type="SAM" id="Phobius"/>
    </source>
</evidence>
<dbReference type="InterPro" id="IPR011527">
    <property type="entry name" value="ABC1_TM_dom"/>
</dbReference>